<proteinExistence type="predicted"/>
<evidence type="ECO:0000313" key="4">
    <source>
        <dbReference type="Proteomes" id="UP000217895"/>
    </source>
</evidence>
<gene>
    <name evidence="3" type="ORF">NIES2135_43130</name>
</gene>
<dbReference type="EMBL" id="AP018203">
    <property type="protein sequence ID" value="BAY57448.1"/>
    <property type="molecule type" value="Genomic_DNA"/>
</dbReference>
<reference evidence="3 4" key="1">
    <citation type="submission" date="2017-06" db="EMBL/GenBank/DDBJ databases">
        <title>Genome sequencing of cyanobaciteial culture collection at National Institute for Environmental Studies (NIES).</title>
        <authorList>
            <person name="Hirose Y."/>
            <person name="Shimura Y."/>
            <person name="Fujisawa T."/>
            <person name="Nakamura Y."/>
            <person name="Kawachi M."/>
        </authorList>
    </citation>
    <scope>NUCLEOTIDE SEQUENCE [LARGE SCALE GENOMIC DNA]</scope>
    <source>
        <strain evidence="3 4">NIES-2135</strain>
    </source>
</reference>
<dbReference type="SUPFAM" id="SSF82153">
    <property type="entry name" value="FAS1 domain"/>
    <property type="match status" value="1"/>
</dbReference>
<feature type="chain" id="PRO_5011116962" evidence="1">
    <location>
        <begin position="32"/>
        <end position="189"/>
    </location>
</feature>
<evidence type="ECO:0000259" key="2">
    <source>
        <dbReference type="PROSITE" id="PS50213"/>
    </source>
</evidence>
<evidence type="ECO:0000313" key="3">
    <source>
        <dbReference type="EMBL" id="BAY57448.1"/>
    </source>
</evidence>
<dbReference type="InterPro" id="IPR000782">
    <property type="entry name" value="FAS1_domain"/>
</dbReference>
<dbReference type="Gene3D" id="2.30.180.10">
    <property type="entry name" value="FAS1 domain"/>
    <property type="match status" value="1"/>
</dbReference>
<sequence length="189" mass="20182">MYNYQNKFLRSLSALAVLVGLSAATILPAQAQTNPQTGTTENQRLAPLLQQAAGAGSFTTLARAVEAAGLTNELQSRGGNYTILAPTDAAFAALPQGTLDRLLQPENRNLLRQVLAYHIIPQELTANDFSTGTTRVLGGGIAVRVTPERIIVNDGSVVQADIQAENGVVHAINRVLMPRELRDQLASLQ</sequence>
<keyword evidence="4" id="KW-1185">Reference proteome</keyword>
<dbReference type="InterPro" id="IPR050904">
    <property type="entry name" value="Adhesion/Biosynth-related"/>
</dbReference>
<protein>
    <submittedName>
        <fullName evidence="3">Beta-Ig-H3/fasciclin</fullName>
    </submittedName>
</protein>
<dbReference type="Pfam" id="PF02469">
    <property type="entry name" value="Fasciclin"/>
    <property type="match status" value="1"/>
</dbReference>
<feature type="domain" description="FAS1" evidence="2">
    <location>
        <begin position="45"/>
        <end position="176"/>
    </location>
</feature>
<keyword evidence="1" id="KW-0732">Signal</keyword>
<dbReference type="FunFam" id="2.30.180.10:FF:000032">
    <property type="entry name" value="Fasciclin domain-containing protein, putative"/>
    <property type="match status" value="1"/>
</dbReference>
<feature type="signal peptide" evidence="1">
    <location>
        <begin position="1"/>
        <end position="31"/>
    </location>
</feature>
<name>A0A1Z4JLB5_LEPBY</name>
<evidence type="ECO:0000256" key="1">
    <source>
        <dbReference type="SAM" id="SignalP"/>
    </source>
</evidence>
<dbReference type="PANTHER" id="PTHR10900:SF77">
    <property type="entry name" value="FI19380P1"/>
    <property type="match status" value="1"/>
</dbReference>
<organism evidence="3 4">
    <name type="scientific">Leptolyngbya boryana NIES-2135</name>
    <dbReference type="NCBI Taxonomy" id="1973484"/>
    <lineage>
        <taxon>Bacteria</taxon>
        <taxon>Bacillati</taxon>
        <taxon>Cyanobacteriota</taxon>
        <taxon>Cyanophyceae</taxon>
        <taxon>Leptolyngbyales</taxon>
        <taxon>Leptolyngbyaceae</taxon>
        <taxon>Leptolyngbya group</taxon>
        <taxon>Leptolyngbya</taxon>
    </lineage>
</organism>
<dbReference type="InterPro" id="IPR036378">
    <property type="entry name" value="FAS1_dom_sf"/>
</dbReference>
<dbReference type="PROSITE" id="PS50213">
    <property type="entry name" value="FAS1"/>
    <property type="match status" value="1"/>
</dbReference>
<dbReference type="SMART" id="SM00554">
    <property type="entry name" value="FAS1"/>
    <property type="match status" value="1"/>
</dbReference>
<dbReference type="PANTHER" id="PTHR10900">
    <property type="entry name" value="PERIOSTIN-RELATED"/>
    <property type="match status" value="1"/>
</dbReference>
<dbReference type="Proteomes" id="UP000217895">
    <property type="component" value="Chromosome"/>
</dbReference>
<dbReference type="AlphaFoldDB" id="A0A1Z4JLB5"/>
<accession>A0A1Z4JLB5</accession>